<feature type="transmembrane region" description="Helical" evidence="5">
    <location>
        <begin position="265"/>
        <end position="286"/>
    </location>
</feature>
<gene>
    <name evidence="6" type="primary">Dana\GF26714</name>
    <name evidence="6" type="ORF">GF26714</name>
</gene>
<organism evidence="6 7">
    <name type="scientific">Drosophila ananassae</name>
    <name type="common">Fruit fly</name>
    <dbReference type="NCBI Taxonomy" id="7217"/>
    <lineage>
        <taxon>Eukaryota</taxon>
        <taxon>Metazoa</taxon>
        <taxon>Ecdysozoa</taxon>
        <taxon>Arthropoda</taxon>
        <taxon>Hexapoda</taxon>
        <taxon>Insecta</taxon>
        <taxon>Pterygota</taxon>
        <taxon>Neoptera</taxon>
        <taxon>Endopterygota</taxon>
        <taxon>Diptera</taxon>
        <taxon>Brachycera</taxon>
        <taxon>Muscomorpha</taxon>
        <taxon>Ephydroidea</taxon>
        <taxon>Drosophilidae</taxon>
        <taxon>Drosophila</taxon>
        <taxon>Sophophora</taxon>
    </lineage>
</organism>
<dbReference type="Gene3D" id="1.20.1250.20">
    <property type="entry name" value="MFS general substrate transporter like domains"/>
    <property type="match status" value="1"/>
</dbReference>
<dbReference type="Pfam" id="PF00083">
    <property type="entry name" value="Sugar_tr"/>
    <property type="match status" value="1"/>
</dbReference>
<proteinExistence type="predicted"/>
<dbReference type="InterPro" id="IPR005828">
    <property type="entry name" value="MFS_sugar_transport-like"/>
</dbReference>
<dbReference type="GO" id="GO:0016020">
    <property type="term" value="C:membrane"/>
    <property type="evidence" value="ECO:0007669"/>
    <property type="project" value="UniProtKB-SubCell"/>
</dbReference>
<reference evidence="6 7" key="1">
    <citation type="journal article" date="2007" name="Nature">
        <title>Evolution of genes and genomes on the Drosophila phylogeny.</title>
        <authorList>
            <consortium name="Drosophila 12 Genomes Consortium"/>
            <person name="Clark A.G."/>
            <person name="Eisen M.B."/>
            <person name="Smith D.R."/>
            <person name="Bergman C.M."/>
            <person name="Oliver B."/>
            <person name="Markow T.A."/>
            <person name="Kaufman T.C."/>
            <person name="Kellis M."/>
            <person name="Gelbart W."/>
            <person name="Iyer V.N."/>
            <person name="Pollard D.A."/>
            <person name="Sackton T.B."/>
            <person name="Larracuente A.M."/>
            <person name="Singh N.D."/>
            <person name="Abad J.P."/>
            <person name="Abt D.N."/>
            <person name="Adryan B."/>
            <person name="Aguade M."/>
            <person name="Akashi H."/>
            <person name="Anderson W.W."/>
            <person name="Aquadro C.F."/>
            <person name="Ardell D.H."/>
            <person name="Arguello R."/>
            <person name="Artieri C.G."/>
            <person name="Barbash D.A."/>
            <person name="Barker D."/>
            <person name="Barsanti P."/>
            <person name="Batterham P."/>
            <person name="Batzoglou S."/>
            <person name="Begun D."/>
            <person name="Bhutkar A."/>
            <person name="Blanco E."/>
            <person name="Bosak S.A."/>
            <person name="Bradley R.K."/>
            <person name="Brand A.D."/>
            <person name="Brent M.R."/>
            <person name="Brooks A.N."/>
            <person name="Brown R.H."/>
            <person name="Butlin R.K."/>
            <person name="Caggese C."/>
            <person name="Calvi B.R."/>
            <person name="Bernardo de Carvalho A."/>
            <person name="Caspi A."/>
            <person name="Castrezana S."/>
            <person name="Celniker S.E."/>
            <person name="Chang J.L."/>
            <person name="Chapple C."/>
            <person name="Chatterji S."/>
            <person name="Chinwalla A."/>
            <person name="Civetta A."/>
            <person name="Clifton S.W."/>
            <person name="Comeron J.M."/>
            <person name="Costello J.C."/>
            <person name="Coyne J.A."/>
            <person name="Daub J."/>
            <person name="David R.G."/>
            <person name="Delcher A.L."/>
            <person name="Delehaunty K."/>
            <person name="Do C.B."/>
            <person name="Ebling H."/>
            <person name="Edwards K."/>
            <person name="Eickbush T."/>
            <person name="Evans J.D."/>
            <person name="Filipski A."/>
            <person name="Findeiss S."/>
            <person name="Freyhult E."/>
            <person name="Fulton L."/>
            <person name="Fulton R."/>
            <person name="Garcia A.C."/>
            <person name="Gardiner A."/>
            <person name="Garfield D.A."/>
            <person name="Garvin B.E."/>
            <person name="Gibson G."/>
            <person name="Gilbert D."/>
            <person name="Gnerre S."/>
            <person name="Godfrey J."/>
            <person name="Good R."/>
            <person name="Gotea V."/>
            <person name="Gravely B."/>
            <person name="Greenberg A.J."/>
            <person name="Griffiths-Jones S."/>
            <person name="Gross S."/>
            <person name="Guigo R."/>
            <person name="Gustafson E.A."/>
            <person name="Haerty W."/>
            <person name="Hahn M.W."/>
            <person name="Halligan D.L."/>
            <person name="Halpern A.L."/>
            <person name="Halter G.M."/>
            <person name="Han M.V."/>
            <person name="Heger A."/>
            <person name="Hillier L."/>
            <person name="Hinrichs A.S."/>
            <person name="Holmes I."/>
            <person name="Hoskins R.A."/>
            <person name="Hubisz M.J."/>
            <person name="Hultmark D."/>
            <person name="Huntley M.A."/>
            <person name="Jaffe D.B."/>
            <person name="Jagadeeshan S."/>
            <person name="Jeck W.R."/>
            <person name="Johnson J."/>
            <person name="Jones C.D."/>
            <person name="Jordan W.C."/>
            <person name="Karpen G.H."/>
            <person name="Kataoka E."/>
            <person name="Keightley P.D."/>
            <person name="Kheradpour P."/>
            <person name="Kirkness E.F."/>
            <person name="Koerich L.B."/>
            <person name="Kristiansen K."/>
            <person name="Kudrna D."/>
            <person name="Kulathinal R.J."/>
            <person name="Kumar S."/>
            <person name="Kwok R."/>
            <person name="Lander E."/>
            <person name="Langley C.H."/>
            <person name="Lapoint R."/>
            <person name="Lazzaro B.P."/>
            <person name="Lee S.J."/>
            <person name="Levesque L."/>
            <person name="Li R."/>
            <person name="Lin C.F."/>
            <person name="Lin M.F."/>
            <person name="Lindblad-Toh K."/>
            <person name="Llopart A."/>
            <person name="Long M."/>
            <person name="Low L."/>
            <person name="Lozovsky E."/>
            <person name="Lu J."/>
            <person name="Luo M."/>
            <person name="Machado C.A."/>
            <person name="Makalowski W."/>
            <person name="Marzo M."/>
            <person name="Matsuda M."/>
            <person name="Matzkin L."/>
            <person name="McAllister B."/>
            <person name="McBride C.S."/>
            <person name="McKernan B."/>
            <person name="McKernan K."/>
            <person name="Mendez-Lago M."/>
            <person name="Minx P."/>
            <person name="Mollenhauer M.U."/>
            <person name="Montooth K."/>
            <person name="Mount S.M."/>
            <person name="Mu X."/>
            <person name="Myers E."/>
            <person name="Negre B."/>
            <person name="Newfeld S."/>
            <person name="Nielsen R."/>
            <person name="Noor M.A."/>
            <person name="O'Grady P."/>
            <person name="Pachter L."/>
            <person name="Papaceit M."/>
            <person name="Parisi M.J."/>
            <person name="Parisi M."/>
            <person name="Parts L."/>
            <person name="Pedersen J.S."/>
            <person name="Pesole G."/>
            <person name="Phillippy A.M."/>
            <person name="Ponting C.P."/>
            <person name="Pop M."/>
            <person name="Porcelli D."/>
            <person name="Powell J.R."/>
            <person name="Prohaska S."/>
            <person name="Pruitt K."/>
            <person name="Puig M."/>
            <person name="Quesneville H."/>
            <person name="Ram K.R."/>
            <person name="Rand D."/>
            <person name="Rasmussen M.D."/>
            <person name="Reed L.K."/>
            <person name="Reenan R."/>
            <person name="Reily A."/>
            <person name="Remington K.A."/>
            <person name="Rieger T.T."/>
            <person name="Ritchie M.G."/>
            <person name="Robin C."/>
            <person name="Rogers Y.H."/>
            <person name="Rohde C."/>
            <person name="Rozas J."/>
            <person name="Rubenfield M.J."/>
            <person name="Ruiz A."/>
            <person name="Russo S."/>
            <person name="Salzberg S.L."/>
            <person name="Sanchez-Gracia A."/>
            <person name="Saranga D.J."/>
            <person name="Sato H."/>
            <person name="Schaeffer S.W."/>
            <person name="Schatz M.C."/>
            <person name="Schlenke T."/>
            <person name="Schwartz R."/>
            <person name="Segarra C."/>
            <person name="Singh R.S."/>
            <person name="Sirot L."/>
            <person name="Sirota M."/>
            <person name="Sisneros N.B."/>
            <person name="Smith C.D."/>
            <person name="Smith T.F."/>
            <person name="Spieth J."/>
            <person name="Stage D.E."/>
            <person name="Stark A."/>
            <person name="Stephan W."/>
            <person name="Strausberg R.L."/>
            <person name="Strempel S."/>
            <person name="Sturgill D."/>
            <person name="Sutton G."/>
            <person name="Sutton G.G."/>
            <person name="Tao W."/>
            <person name="Teichmann S."/>
            <person name="Tobari Y.N."/>
            <person name="Tomimura Y."/>
            <person name="Tsolas J.M."/>
            <person name="Valente V.L."/>
            <person name="Venter E."/>
            <person name="Venter J.C."/>
            <person name="Vicario S."/>
            <person name="Vieira F.G."/>
            <person name="Vilella A.J."/>
            <person name="Villasante A."/>
            <person name="Walenz B."/>
            <person name="Wang J."/>
            <person name="Wasserman M."/>
            <person name="Watts T."/>
            <person name="Wilson D."/>
            <person name="Wilson R.K."/>
            <person name="Wing R.A."/>
            <person name="Wolfner M.F."/>
            <person name="Wong A."/>
            <person name="Wong G.K."/>
            <person name="Wu C.I."/>
            <person name="Wu G."/>
            <person name="Yamamoto D."/>
            <person name="Yang H.P."/>
            <person name="Yang S.P."/>
            <person name="Yorke J.A."/>
            <person name="Yoshida K."/>
            <person name="Zdobnov E."/>
            <person name="Zhang P."/>
            <person name="Zhang Y."/>
            <person name="Zimin A.V."/>
            <person name="Baldwin J."/>
            <person name="Abdouelleil A."/>
            <person name="Abdulkadir J."/>
            <person name="Abebe A."/>
            <person name="Abera B."/>
            <person name="Abreu J."/>
            <person name="Acer S.C."/>
            <person name="Aftuck L."/>
            <person name="Alexander A."/>
            <person name="An P."/>
            <person name="Anderson E."/>
            <person name="Anderson S."/>
            <person name="Arachi H."/>
            <person name="Azer M."/>
            <person name="Bachantsang P."/>
            <person name="Barry A."/>
            <person name="Bayul T."/>
            <person name="Berlin A."/>
            <person name="Bessette D."/>
            <person name="Bloom T."/>
            <person name="Blye J."/>
            <person name="Boguslavskiy L."/>
            <person name="Bonnet C."/>
            <person name="Boukhgalter B."/>
            <person name="Bourzgui I."/>
            <person name="Brown A."/>
            <person name="Cahill P."/>
            <person name="Channer S."/>
            <person name="Cheshatsang Y."/>
            <person name="Chuda L."/>
            <person name="Citroen M."/>
            <person name="Collymore A."/>
            <person name="Cooke P."/>
            <person name="Costello M."/>
            <person name="D'Aco K."/>
            <person name="Daza R."/>
            <person name="De Haan G."/>
            <person name="DeGray S."/>
            <person name="DeMaso C."/>
            <person name="Dhargay N."/>
            <person name="Dooley K."/>
            <person name="Dooley E."/>
            <person name="Doricent M."/>
            <person name="Dorje P."/>
            <person name="Dorjee K."/>
            <person name="Dupes A."/>
            <person name="Elong R."/>
            <person name="Falk J."/>
            <person name="Farina A."/>
            <person name="Faro S."/>
            <person name="Ferguson D."/>
            <person name="Fisher S."/>
            <person name="Foley C.D."/>
            <person name="Franke A."/>
            <person name="Friedrich D."/>
            <person name="Gadbois L."/>
            <person name="Gearin G."/>
            <person name="Gearin C.R."/>
            <person name="Giannoukos G."/>
            <person name="Goode T."/>
            <person name="Graham J."/>
            <person name="Grandbois E."/>
            <person name="Grewal S."/>
            <person name="Gyaltsen K."/>
            <person name="Hafez N."/>
            <person name="Hagos B."/>
            <person name="Hall J."/>
            <person name="Henson C."/>
            <person name="Hollinger A."/>
            <person name="Honan T."/>
            <person name="Huard M.D."/>
            <person name="Hughes L."/>
            <person name="Hurhula B."/>
            <person name="Husby M.E."/>
            <person name="Kamat A."/>
            <person name="Kanga B."/>
            <person name="Kashin S."/>
            <person name="Khazanovich D."/>
            <person name="Kisner P."/>
            <person name="Lance K."/>
            <person name="Lara M."/>
            <person name="Lee W."/>
            <person name="Lennon N."/>
            <person name="Letendre F."/>
            <person name="LeVine R."/>
            <person name="Lipovsky A."/>
            <person name="Liu X."/>
            <person name="Liu J."/>
            <person name="Liu S."/>
            <person name="Lokyitsang T."/>
            <person name="Lokyitsang Y."/>
            <person name="Lubonja R."/>
            <person name="Lui A."/>
            <person name="MacDonald P."/>
            <person name="Magnisalis V."/>
            <person name="Maru K."/>
            <person name="Matthews C."/>
            <person name="McCusker W."/>
            <person name="McDonough S."/>
            <person name="Mehta T."/>
            <person name="Meldrim J."/>
            <person name="Meneus L."/>
            <person name="Mihai O."/>
            <person name="Mihalev A."/>
            <person name="Mihova T."/>
            <person name="Mittelman R."/>
            <person name="Mlenga V."/>
            <person name="Montmayeur A."/>
            <person name="Mulrain L."/>
            <person name="Navidi A."/>
            <person name="Naylor J."/>
            <person name="Negash T."/>
            <person name="Nguyen T."/>
            <person name="Nguyen N."/>
            <person name="Nicol R."/>
            <person name="Norbu C."/>
            <person name="Norbu N."/>
            <person name="Novod N."/>
            <person name="O'Neill B."/>
            <person name="Osman S."/>
            <person name="Markiewicz E."/>
            <person name="Oyono O.L."/>
            <person name="Patti C."/>
            <person name="Phunkhang P."/>
            <person name="Pierre F."/>
            <person name="Priest M."/>
            <person name="Raghuraman S."/>
            <person name="Rege F."/>
            <person name="Reyes R."/>
            <person name="Rise C."/>
            <person name="Rogov P."/>
            <person name="Ross K."/>
            <person name="Ryan E."/>
            <person name="Settipalli S."/>
            <person name="Shea T."/>
            <person name="Sherpa N."/>
            <person name="Shi L."/>
            <person name="Shih D."/>
            <person name="Sparrow T."/>
            <person name="Spaulding J."/>
            <person name="Stalker J."/>
            <person name="Stange-Thomann N."/>
            <person name="Stavropoulos S."/>
            <person name="Stone C."/>
            <person name="Strader C."/>
            <person name="Tesfaye S."/>
            <person name="Thomson T."/>
            <person name="Thoulutsang Y."/>
            <person name="Thoulutsang D."/>
            <person name="Topham K."/>
            <person name="Topping I."/>
            <person name="Tsamla T."/>
            <person name="Vassiliev H."/>
            <person name="Vo A."/>
            <person name="Wangchuk T."/>
            <person name="Wangdi T."/>
            <person name="Weiand M."/>
            <person name="Wilkinson J."/>
            <person name="Wilson A."/>
            <person name="Yadav S."/>
            <person name="Young G."/>
            <person name="Yu Q."/>
            <person name="Zembek L."/>
            <person name="Zhong D."/>
            <person name="Zimmer A."/>
            <person name="Zwirko Z."/>
            <person name="Jaffe D.B."/>
            <person name="Alvarez P."/>
            <person name="Brockman W."/>
            <person name="Butler J."/>
            <person name="Chin C."/>
            <person name="Gnerre S."/>
            <person name="Grabherr M."/>
            <person name="Kleber M."/>
            <person name="Mauceli E."/>
            <person name="MacCallum I."/>
        </authorList>
    </citation>
    <scope>NUCLEOTIDE SEQUENCE [LARGE SCALE GENOMIC DNA]</scope>
    <source>
        <strain evidence="7">Tucson 14024-0371.13</strain>
    </source>
</reference>
<evidence type="ECO:0000256" key="1">
    <source>
        <dbReference type="ARBA" id="ARBA00004141"/>
    </source>
</evidence>
<name>A0A0P8XUT3_DROAN</name>
<dbReference type="Proteomes" id="UP000007801">
    <property type="component" value="Unassembled WGS sequence"/>
</dbReference>
<feature type="transmembrane region" description="Helical" evidence="5">
    <location>
        <begin position="61"/>
        <end position="85"/>
    </location>
</feature>
<comment type="subcellular location">
    <subcellularLocation>
        <location evidence="1">Membrane</location>
        <topology evidence="1">Multi-pass membrane protein</topology>
    </subcellularLocation>
</comment>
<sequence>MAGFGVHFAFLSIFILALENVGMKHRTKVGNLALALALPVGGGIIPWIVLWCDHWKFFNQVITLTFTIPMLLSSFILESATWLLAKGKIDKGMKVLKQVAKINKKSISDDVWSNINNCYTNISVEQPSKKNYRFYRWLHCAESSRRIGVIIIIMSYQFILSMTQEGLRQIAFLLRVNHFIIFSISELIEVPAGVVPLLLLDRVGRKPLSIWLVFICSFFCLCGIPAPEVAYEIIALCGMFFIAAANKVAKQWIVELLPTVIRGEGMALASVMEVVGSVLSPIVIITEIWYRTLPVVILALMSLIGGIIIFYLPETMDEGLSASLEESDPRWSRNQQML</sequence>
<protein>
    <submittedName>
        <fullName evidence="6">Uncharacterized protein, isoform A</fullName>
    </submittedName>
</protein>
<dbReference type="KEGG" id="dan:26514123"/>
<feature type="transmembrane region" description="Helical" evidence="5">
    <location>
        <begin position="207"/>
        <end position="227"/>
    </location>
</feature>
<evidence type="ECO:0000256" key="3">
    <source>
        <dbReference type="ARBA" id="ARBA00022989"/>
    </source>
</evidence>
<evidence type="ECO:0000256" key="2">
    <source>
        <dbReference type="ARBA" id="ARBA00022692"/>
    </source>
</evidence>
<evidence type="ECO:0000313" key="6">
    <source>
        <dbReference type="EMBL" id="KPU78493.1"/>
    </source>
</evidence>
<dbReference type="EMBL" id="CH902618">
    <property type="protein sequence ID" value="KPU78493.1"/>
    <property type="molecule type" value="Genomic_DNA"/>
</dbReference>
<dbReference type="GeneID" id="26514123"/>
<feature type="transmembrane region" description="Helical" evidence="5">
    <location>
        <begin position="292"/>
        <end position="312"/>
    </location>
</feature>
<keyword evidence="7" id="KW-1185">Reference proteome</keyword>
<dbReference type="SUPFAM" id="SSF103473">
    <property type="entry name" value="MFS general substrate transporter"/>
    <property type="match status" value="1"/>
</dbReference>
<keyword evidence="4 5" id="KW-0472">Membrane</keyword>
<feature type="transmembrane region" description="Helical" evidence="5">
    <location>
        <begin position="233"/>
        <end position="253"/>
    </location>
</feature>
<feature type="transmembrane region" description="Helical" evidence="5">
    <location>
        <begin position="6"/>
        <end position="22"/>
    </location>
</feature>
<evidence type="ECO:0000256" key="5">
    <source>
        <dbReference type="SAM" id="Phobius"/>
    </source>
</evidence>
<feature type="transmembrane region" description="Helical" evidence="5">
    <location>
        <begin position="29"/>
        <end position="49"/>
    </location>
</feature>
<evidence type="ECO:0000313" key="7">
    <source>
        <dbReference type="Proteomes" id="UP000007801"/>
    </source>
</evidence>
<feature type="transmembrane region" description="Helical" evidence="5">
    <location>
        <begin position="143"/>
        <end position="159"/>
    </location>
</feature>
<dbReference type="GO" id="GO:0022857">
    <property type="term" value="F:transmembrane transporter activity"/>
    <property type="evidence" value="ECO:0007669"/>
    <property type="project" value="InterPro"/>
</dbReference>
<dbReference type="InterPro" id="IPR036259">
    <property type="entry name" value="MFS_trans_sf"/>
</dbReference>
<dbReference type="PANTHER" id="PTHR24064">
    <property type="entry name" value="SOLUTE CARRIER FAMILY 22 MEMBER"/>
    <property type="match status" value="1"/>
</dbReference>
<keyword evidence="2 5" id="KW-0812">Transmembrane</keyword>
<keyword evidence="3 5" id="KW-1133">Transmembrane helix</keyword>
<dbReference type="OrthoDB" id="6884957at2759"/>
<dbReference type="AlphaFoldDB" id="A0A0P8XUT3"/>
<accession>A0A0P8XUT3</accession>
<feature type="transmembrane region" description="Helical" evidence="5">
    <location>
        <begin position="179"/>
        <end position="200"/>
    </location>
</feature>
<evidence type="ECO:0000256" key="4">
    <source>
        <dbReference type="ARBA" id="ARBA00023136"/>
    </source>
</evidence>